<reference evidence="1" key="2">
    <citation type="submission" date="2023-05" db="EMBL/GenBank/DDBJ databases">
        <authorList>
            <consortium name="Lawrence Berkeley National Laboratory"/>
            <person name="Steindorff A."/>
            <person name="Hensen N."/>
            <person name="Bonometti L."/>
            <person name="Westerberg I."/>
            <person name="Brannstrom I.O."/>
            <person name="Guillou S."/>
            <person name="Cros-Aarteil S."/>
            <person name="Calhoun S."/>
            <person name="Haridas S."/>
            <person name="Kuo A."/>
            <person name="Mondo S."/>
            <person name="Pangilinan J."/>
            <person name="Riley R."/>
            <person name="Labutti K."/>
            <person name="Andreopoulos B."/>
            <person name="Lipzen A."/>
            <person name="Chen C."/>
            <person name="Yanf M."/>
            <person name="Daum C."/>
            <person name="Ng V."/>
            <person name="Clum A."/>
            <person name="Ohm R."/>
            <person name="Martin F."/>
            <person name="Silar P."/>
            <person name="Natvig D."/>
            <person name="Lalanne C."/>
            <person name="Gautier V."/>
            <person name="Ament-Velasquez S.L."/>
            <person name="Kruys A."/>
            <person name="Hutchinson M.I."/>
            <person name="Powell A.J."/>
            <person name="Barry K."/>
            <person name="Miller A.N."/>
            <person name="Grigoriev I.V."/>
            <person name="Debuchy R."/>
            <person name="Gladieux P."/>
            <person name="Thoren M.H."/>
            <person name="Johannesson H."/>
        </authorList>
    </citation>
    <scope>NUCLEOTIDE SEQUENCE</scope>
    <source>
        <strain evidence="1">CBS 757.83</strain>
    </source>
</reference>
<gene>
    <name evidence="1" type="ORF">N658DRAFT_126271</name>
</gene>
<name>A0AAN6T6A2_9PEZI</name>
<accession>A0AAN6T6A2</accession>
<dbReference type="EMBL" id="MU863625">
    <property type="protein sequence ID" value="KAK4105629.1"/>
    <property type="molecule type" value="Genomic_DNA"/>
</dbReference>
<evidence type="ECO:0000313" key="2">
    <source>
        <dbReference type="Proteomes" id="UP001305647"/>
    </source>
</evidence>
<organism evidence="1 2">
    <name type="scientific">Parathielavia hyrcaniae</name>
    <dbReference type="NCBI Taxonomy" id="113614"/>
    <lineage>
        <taxon>Eukaryota</taxon>
        <taxon>Fungi</taxon>
        <taxon>Dikarya</taxon>
        <taxon>Ascomycota</taxon>
        <taxon>Pezizomycotina</taxon>
        <taxon>Sordariomycetes</taxon>
        <taxon>Sordariomycetidae</taxon>
        <taxon>Sordariales</taxon>
        <taxon>Chaetomiaceae</taxon>
        <taxon>Parathielavia</taxon>
    </lineage>
</organism>
<reference evidence="1" key="1">
    <citation type="journal article" date="2023" name="Mol. Phylogenet. Evol.">
        <title>Genome-scale phylogeny and comparative genomics of the fungal order Sordariales.</title>
        <authorList>
            <person name="Hensen N."/>
            <person name="Bonometti L."/>
            <person name="Westerberg I."/>
            <person name="Brannstrom I.O."/>
            <person name="Guillou S."/>
            <person name="Cros-Aarteil S."/>
            <person name="Calhoun S."/>
            <person name="Haridas S."/>
            <person name="Kuo A."/>
            <person name="Mondo S."/>
            <person name="Pangilinan J."/>
            <person name="Riley R."/>
            <person name="LaButti K."/>
            <person name="Andreopoulos B."/>
            <person name="Lipzen A."/>
            <person name="Chen C."/>
            <person name="Yan M."/>
            <person name="Daum C."/>
            <person name="Ng V."/>
            <person name="Clum A."/>
            <person name="Steindorff A."/>
            <person name="Ohm R.A."/>
            <person name="Martin F."/>
            <person name="Silar P."/>
            <person name="Natvig D.O."/>
            <person name="Lalanne C."/>
            <person name="Gautier V."/>
            <person name="Ament-Velasquez S.L."/>
            <person name="Kruys A."/>
            <person name="Hutchinson M.I."/>
            <person name="Powell A.J."/>
            <person name="Barry K."/>
            <person name="Miller A.N."/>
            <person name="Grigoriev I.V."/>
            <person name="Debuchy R."/>
            <person name="Gladieux P."/>
            <person name="Hiltunen Thoren M."/>
            <person name="Johannesson H."/>
        </authorList>
    </citation>
    <scope>NUCLEOTIDE SEQUENCE</scope>
    <source>
        <strain evidence="1">CBS 757.83</strain>
    </source>
</reference>
<dbReference type="Proteomes" id="UP001305647">
    <property type="component" value="Unassembled WGS sequence"/>
</dbReference>
<proteinExistence type="predicted"/>
<comment type="caution">
    <text evidence="1">The sequence shown here is derived from an EMBL/GenBank/DDBJ whole genome shotgun (WGS) entry which is preliminary data.</text>
</comment>
<evidence type="ECO:0000313" key="1">
    <source>
        <dbReference type="EMBL" id="KAK4105629.1"/>
    </source>
</evidence>
<protein>
    <submittedName>
        <fullName evidence="1">Uncharacterized protein</fullName>
    </submittedName>
</protein>
<dbReference type="AlphaFoldDB" id="A0AAN6T6A2"/>
<sequence>MGRERGSVKPVPPATNSIPGSHRQPALLVWYLGSRELFCALPSRPIFKARRIEGHQPTTLSSTLSAGQPYAEHSASSHDRVIERVAWSICDFSVPGPLRQVESGCGSSVTTTTGCLWDIGSLVNFCEALSTERKARLQPGCLKWQRHSGQAFCGRGTSRFLRWFLNPLSRCPVQTCLSRSV</sequence>
<keyword evidence="2" id="KW-1185">Reference proteome</keyword>